<feature type="compositionally biased region" description="Basic and acidic residues" evidence="7">
    <location>
        <begin position="1"/>
        <end position="19"/>
    </location>
</feature>
<evidence type="ECO:0000256" key="3">
    <source>
        <dbReference type="ARBA" id="ARBA00022679"/>
    </source>
</evidence>
<dbReference type="Pfam" id="PF03633">
    <property type="entry name" value="Glyco_hydro_65C"/>
    <property type="match status" value="1"/>
</dbReference>
<comment type="caution">
    <text evidence="11">The sequence shown here is derived from an EMBL/GenBank/DDBJ whole genome shotgun (WGS) entry which is preliminary data.</text>
</comment>
<dbReference type="SUPFAM" id="SSF48208">
    <property type="entry name" value="Six-hairpin glycosidases"/>
    <property type="match status" value="1"/>
</dbReference>
<dbReference type="GO" id="GO:0016757">
    <property type="term" value="F:glycosyltransferase activity"/>
    <property type="evidence" value="ECO:0007669"/>
    <property type="project" value="UniProtKB-KW"/>
</dbReference>
<feature type="domain" description="Glycoside hydrolase family 65 central catalytic" evidence="8">
    <location>
        <begin position="339"/>
        <end position="742"/>
    </location>
</feature>
<evidence type="ECO:0000256" key="6">
    <source>
        <dbReference type="PIRSR" id="PIRSR036289-51"/>
    </source>
</evidence>
<dbReference type="SUPFAM" id="SSF74650">
    <property type="entry name" value="Galactose mutarotase-like"/>
    <property type="match status" value="1"/>
</dbReference>
<evidence type="ECO:0000313" key="12">
    <source>
        <dbReference type="Proteomes" id="UP000535890"/>
    </source>
</evidence>
<dbReference type="Gene3D" id="1.50.10.10">
    <property type="match status" value="1"/>
</dbReference>
<feature type="domain" description="Glycoside hydrolase family 65 C-terminal" evidence="9">
    <location>
        <begin position="754"/>
        <end position="812"/>
    </location>
</feature>
<reference evidence="11 12" key="1">
    <citation type="submission" date="2020-07" db="EMBL/GenBank/DDBJ databases">
        <title>Sequencing the genomes of 1000 actinobacteria strains.</title>
        <authorList>
            <person name="Klenk H.-P."/>
        </authorList>
    </citation>
    <scope>NUCLEOTIDE SEQUENCE [LARGE SCALE GENOMIC DNA]</scope>
    <source>
        <strain evidence="11 12">DSM 45772</strain>
    </source>
</reference>
<accession>A0A7Y9DUX6</accession>
<dbReference type="InterPro" id="IPR037018">
    <property type="entry name" value="GH65_N"/>
</dbReference>
<protein>
    <submittedName>
        <fullName evidence="11">Trehalose/maltose hydrolase-like predicted phosphorylase</fullName>
    </submittedName>
</protein>
<dbReference type="InterPro" id="IPR005196">
    <property type="entry name" value="Glyco_hydro_65_N"/>
</dbReference>
<comment type="similarity">
    <text evidence="1">Belongs to the glycosyl hydrolase 65 family.</text>
</comment>
<name>A0A7Y9DUX6_9PSEU</name>
<organism evidence="11 12">
    <name type="scientific">Actinomycetospora corticicola</name>
    <dbReference type="NCBI Taxonomy" id="663602"/>
    <lineage>
        <taxon>Bacteria</taxon>
        <taxon>Bacillati</taxon>
        <taxon>Actinomycetota</taxon>
        <taxon>Actinomycetes</taxon>
        <taxon>Pseudonocardiales</taxon>
        <taxon>Pseudonocardiaceae</taxon>
        <taxon>Actinomycetospora</taxon>
    </lineage>
</organism>
<evidence type="ECO:0000256" key="1">
    <source>
        <dbReference type="ARBA" id="ARBA00006768"/>
    </source>
</evidence>
<evidence type="ECO:0000259" key="8">
    <source>
        <dbReference type="Pfam" id="PF03632"/>
    </source>
</evidence>
<dbReference type="InterPro" id="IPR005195">
    <property type="entry name" value="Glyco_hydro_65_M"/>
</dbReference>
<dbReference type="PANTHER" id="PTHR11051:SF8">
    <property type="entry name" value="PROTEIN-GLUCOSYLGALACTOSYLHYDROXYLYSINE GLUCOSIDASE"/>
    <property type="match status" value="1"/>
</dbReference>
<keyword evidence="4" id="KW-0326">Glycosidase</keyword>
<dbReference type="GO" id="GO:0030246">
    <property type="term" value="F:carbohydrate binding"/>
    <property type="evidence" value="ECO:0007669"/>
    <property type="project" value="InterPro"/>
</dbReference>
<evidence type="ECO:0000256" key="2">
    <source>
        <dbReference type="ARBA" id="ARBA00022676"/>
    </source>
</evidence>
<dbReference type="FunFam" id="1.50.10.10:FF:000053">
    <property type="entry name" value="Putative glycosyl hydrolase"/>
    <property type="match status" value="1"/>
</dbReference>
<feature type="binding site" evidence="6">
    <location>
        <begin position="376"/>
        <end position="377"/>
    </location>
    <ligand>
        <name>substrate</name>
    </ligand>
</feature>
<feature type="active site" description="Proton donor" evidence="5">
    <location>
        <position position="515"/>
    </location>
</feature>
<dbReference type="Pfam" id="PF03636">
    <property type="entry name" value="Glyco_hydro_65N"/>
    <property type="match status" value="1"/>
</dbReference>
<dbReference type="Gene3D" id="2.70.98.40">
    <property type="entry name" value="Glycoside hydrolase, family 65, N-terminal domain"/>
    <property type="match status" value="1"/>
</dbReference>
<feature type="binding site" evidence="6">
    <location>
        <begin position="640"/>
        <end position="641"/>
    </location>
    <ligand>
        <name>substrate</name>
    </ligand>
</feature>
<dbReference type="Gene3D" id="2.60.420.10">
    <property type="entry name" value="Maltose phosphorylase, domain 3"/>
    <property type="match status" value="1"/>
</dbReference>
<evidence type="ECO:0000313" key="11">
    <source>
        <dbReference type="EMBL" id="NYD35982.1"/>
    </source>
</evidence>
<dbReference type="InterPro" id="IPR008928">
    <property type="entry name" value="6-hairpin_glycosidase_sf"/>
</dbReference>
<dbReference type="InterPro" id="IPR011013">
    <property type="entry name" value="Gal_mutarotase_sf_dom"/>
</dbReference>
<proteinExistence type="inferred from homology"/>
<keyword evidence="11" id="KW-0378">Hydrolase</keyword>
<dbReference type="Pfam" id="PF03632">
    <property type="entry name" value="Glyco_hydro_65m"/>
    <property type="match status" value="1"/>
</dbReference>
<dbReference type="PANTHER" id="PTHR11051">
    <property type="entry name" value="GLYCOSYL HYDROLASE-RELATED"/>
    <property type="match status" value="1"/>
</dbReference>
<dbReference type="GO" id="GO:0005975">
    <property type="term" value="P:carbohydrate metabolic process"/>
    <property type="evidence" value="ECO:0007669"/>
    <property type="project" value="InterPro"/>
</dbReference>
<dbReference type="PIRSF" id="PIRSF036289">
    <property type="entry name" value="Glycosyl_hydrolase_malt_phosph"/>
    <property type="match status" value="1"/>
</dbReference>
<evidence type="ECO:0000259" key="10">
    <source>
        <dbReference type="Pfam" id="PF03636"/>
    </source>
</evidence>
<keyword evidence="2" id="KW-0328">Glycosyltransferase</keyword>
<dbReference type="GO" id="GO:0004553">
    <property type="term" value="F:hydrolase activity, hydrolyzing O-glycosyl compounds"/>
    <property type="evidence" value="ECO:0007669"/>
    <property type="project" value="TreeGrafter"/>
</dbReference>
<dbReference type="InterPro" id="IPR012341">
    <property type="entry name" value="6hp_glycosidase-like_sf"/>
</dbReference>
<dbReference type="RefSeq" id="WP_179793728.1">
    <property type="nucleotide sequence ID" value="NZ_BAABHP010000007.1"/>
</dbReference>
<keyword evidence="12" id="KW-1185">Reference proteome</keyword>
<keyword evidence="3" id="KW-0808">Transferase</keyword>
<evidence type="ECO:0000259" key="9">
    <source>
        <dbReference type="Pfam" id="PF03633"/>
    </source>
</evidence>
<dbReference type="AlphaFoldDB" id="A0A7Y9DUX6"/>
<evidence type="ECO:0000256" key="7">
    <source>
        <dbReference type="SAM" id="MobiDB-lite"/>
    </source>
</evidence>
<dbReference type="InterPro" id="IPR017045">
    <property type="entry name" value="Malt_Pase/Glycosyl_Hdrlase"/>
</dbReference>
<dbReference type="Proteomes" id="UP000535890">
    <property type="component" value="Unassembled WGS sequence"/>
</dbReference>
<gene>
    <name evidence="11" type="ORF">BJ983_002084</name>
</gene>
<feature type="region of interest" description="Disordered" evidence="7">
    <location>
        <begin position="1"/>
        <end position="22"/>
    </location>
</feature>
<feature type="domain" description="Glycoside hydrolase family 65 N-terminal" evidence="10">
    <location>
        <begin position="25"/>
        <end position="285"/>
    </location>
</feature>
<dbReference type="InterPro" id="IPR005194">
    <property type="entry name" value="Glyco_hydro_65_C"/>
</dbReference>
<dbReference type="EMBL" id="JACCBN010000001">
    <property type="protein sequence ID" value="NYD35982.1"/>
    <property type="molecule type" value="Genomic_DNA"/>
</dbReference>
<evidence type="ECO:0000256" key="4">
    <source>
        <dbReference type="ARBA" id="ARBA00023295"/>
    </source>
</evidence>
<sequence length="842" mass="95114">MSTDEHRTAEDTGPGHDAEGWTLTWRGLDPEEEGLREALSSTGNGYFCTRGAAEWEETDPPRHYAGTYAHGAYNRETTILGGRPVLNEDLVNLPNWLTLMLRIEGEEAITLDNVEVLDYEHSYDIRTALVTRTLRFRDRKGRETSLRSRRFMSMAHSHQAALEWVLTPENWSGQIGIVTAIDGRVDNNMVARYRDLEGRHLDPVSPRTFGPEIIALKVRTRQSNLYISEAARTRVARSRGRSWQAVEPKRTLHQMNDYIQQVLDLEAHEGESIKVEKLVSFFTSHDNAITETLTAAGRHVERYPDFAEAFAEHESAWTELWDVCAIDLPSEPRVQLLLRFHTAHVLQVCSRHTARHDAGVPARGLNGEAYRGHVFWDELYVYPFLNFRLPEITRGLLMYRYRRLAEARAAAAEAGYSGAMFPWQSGSDGTEETQVVHLNPLSGQWDPDHSHNQRHVNAAIFYNVWQYYQATDDLEFLRDYGAELMLEIARFWASIAHKNPQTGRYEIHGVMGPDEFHEGYPGAGTGGLRNNAYTNVMVAWICSTAPKVLDLLTASRRRALRSRLGITDAEIARWEEMTRLMYVPTHDVGDGHRVVSQFEGYEGLEELDWEGYRAKHTNIQRMDRILKAEGDDPDRYKVAKQADTVMLFFLFSDVELREVLDRLGYGEIADDPDFARRLIDYYDHRTSHGSTLSLVAHAAVLAGIDPSSSWDRFLVALESDVGDVQGGTTKEGIHMGVMSGTLDLLQRAYVGCDVRDGVLHFAPRVTSRLDGLRYSMVFQGTSLQVSVTGGELVVEIATEGFSHPIKVDLGGEVREMKAGDRATVRLVDDPSQIPGTTELEHV</sequence>
<evidence type="ECO:0000256" key="5">
    <source>
        <dbReference type="PIRSR" id="PIRSR036289-50"/>
    </source>
</evidence>